<sequence>MKYLTLLISLIIIPLEGFSQIGINTDNITSSNILLHIDPAKDNAASGTPTTAQTKEDIVIDKSGNLGVGTSTPTVKLDIVTAGTSASPVKGFSIRDGYQADKYVLTSDNSGTAYWQVYVPGTEKGVMGSGINISNTYTNYVNTNTKISLYPGKWVVFVSLNILGNGTNPDFSWMNFGFADASTLASLTLSADEQGTISAALFNDIKASPGSSVNGKIFITNKSSGKKDYYLLAGKVVRNATSPNSATFQAVGSTGNLYAFRVNDITPP</sequence>
<name>A0A2V3PTL3_9BACT</name>
<proteinExistence type="predicted"/>
<accession>A0A2V3PTL3</accession>
<dbReference type="OrthoDB" id="1252924at2"/>
<dbReference type="AlphaFoldDB" id="A0A2V3PTL3"/>
<gene>
    <name evidence="1" type="ORF">CLV62_101229</name>
</gene>
<dbReference type="Proteomes" id="UP000247973">
    <property type="component" value="Unassembled WGS sequence"/>
</dbReference>
<keyword evidence="2" id="KW-1185">Reference proteome</keyword>
<evidence type="ECO:0000313" key="2">
    <source>
        <dbReference type="Proteomes" id="UP000247973"/>
    </source>
</evidence>
<organism evidence="1 2">
    <name type="scientific">Dysgonomonas alginatilytica</name>
    <dbReference type="NCBI Taxonomy" id="1605892"/>
    <lineage>
        <taxon>Bacteria</taxon>
        <taxon>Pseudomonadati</taxon>
        <taxon>Bacteroidota</taxon>
        <taxon>Bacteroidia</taxon>
        <taxon>Bacteroidales</taxon>
        <taxon>Dysgonomonadaceae</taxon>
        <taxon>Dysgonomonas</taxon>
    </lineage>
</organism>
<dbReference type="EMBL" id="QICL01000001">
    <property type="protein sequence ID" value="PXV68963.1"/>
    <property type="molecule type" value="Genomic_DNA"/>
</dbReference>
<dbReference type="RefSeq" id="WP_146212659.1">
    <property type="nucleotide sequence ID" value="NZ_QICL01000001.1"/>
</dbReference>
<evidence type="ECO:0000313" key="1">
    <source>
        <dbReference type="EMBL" id="PXV68963.1"/>
    </source>
</evidence>
<protein>
    <submittedName>
        <fullName evidence="1">Uncharacterized protein</fullName>
    </submittedName>
</protein>
<comment type="caution">
    <text evidence="1">The sequence shown here is derived from an EMBL/GenBank/DDBJ whole genome shotgun (WGS) entry which is preliminary data.</text>
</comment>
<reference evidence="1 2" key="1">
    <citation type="submission" date="2018-03" db="EMBL/GenBank/DDBJ databases">
        <title>Genomic Encyclopedia of Archaeal and Bacterial Type Strains, Phase II (KMG-II): from individual species to whole genera.</title>
        <authorList>
            <person name="Goeker M."/>
        </authorList>
    </citation>
    <scope>NUCLEOTIDE SEQUENCE [LARGE SCALE GENOMIC DNA]</scope>
    <source>
        <strain evidence="1 2">DSM 100214</strain>
    </source>
</reference>